<name>A0A4Z2GH81_9TELE</name>
<organism evidence="2 3">
    <name type="scientific">Liparis tanakae</name>
    <name type="common">Tanaka's snailfish</name>
    <dbReference type="NCBI Taxonomy" id="230148"/>
    <lineage>
        <taxon>Eukaryota</taxon>
        <taxon>Metazoa</taxon>
        <taxon>Chordata</taxon>
        <taxon>Craniata</taxon>
        <taxon>Vertebrata</taxon>
        <taxon>Euteleostomi</taxon>
        <taxon>Actinopterygii</taxon>
        <taxon>Neopterygii</taxon>
        <taxon>Teleostei</taxon>
        <taxon>Neoteleostei</taxon>
        <taxon>Acanthomorphata</taxon>
        <taxon>Eupercaria</taxon>
        <taxon>Perciformes</taxon>
        <taxon>Cottioidei</taxon>
        <taxon>Cottales</taxon>
        <taxon>Liparidae</taxon>
        <taxon>Liparis</taxon>
    </lineage>
</organism>
<dbReference type="AlphaFoldDB" id="A0A4Z2GH81"/>
<dbReference type="EMBL" id="SRLO01000553">
    <property type="protein sequence ID" value="TNN52253.1"/>
    <property type="molecule type" value="Genomic_DNA"/>
</dbReference>
<accession>A0A4Z2GH81</accession>
<evidence type="ECO:0000313" key="2">
    <source>
        <dbReference type="EMBL" id="TNN52253.1"/>
    </source>
</evidence>
<feature type="region of interest" description="Disordered" evidence="1">
    <location>
        <begin position="1"/>
        <end position="50"/>
    </location>
</feature>
<proteinExistence type="predicted"/>
<dbReference type="Proteomes" id="UP000314294">
    <property type="component" value="Unassembled WGS sequence"/>
</dbReference>
<reference evidence="2 3" key="1">
    <citation type="submission" date="2019-03" db="EMBL/GenBank/DDBJ databases">
        <title>First draft genome of Liparis tanakae, snailfish: a comprehensive survey of snailfish specific genes.</title>
        <authorList>
            <person name="Kim W."/>
            <person name="Song I."/>
            <person name="Jeong J.-H."/>
            <person name="Kim D."/>
            <person name="Kim S."/>
            <person name="Ryu S."/>
            <person name="Song J.Y."/>
            <person name="Lee S.K."/>
        </authorList>
    </citation>
    <scope>NUCLEOTIDE SEQUENCE [LARGE SCALE GENOMIC DNA]</scope>
    <source>
        <tissue evidence="2">Muscle</tissue>
    </source>
</reference>
<sequence length="79" mass="8275">MAAWRESRGRRAPESSLAELGEPAGLLPPDRHKDAGTDTEPVPEFGTGVPDYLRLSPGRCSGIIASTAATETIGISVVE</sequence>
<feature type="compositionally biased region" description="Basic and acidic residues" evidence="1">
    <location>
        <begin position="1"/>
        <end position="13"/>
    </location>
</feature>
<keyword evidence="3" id="KW-1185">Reference proteome</keyword>
<protein>
    <submittedName>
        <fullName evidence="2">Uncharacterized protein</fullName>
    </submittedName>
</protein>
<evidence type="ECO:0000256" key="1">
    <source>
        <dbReference type="SAM" id="MobiDB-lite"/>
    </source>
</evidence>
<evidence type="ECO:0000313" key="3">
    <source>
        <dbReference type="Proteomes" id="UP000314294"/>
    </source>
</evidence>
<comment type="caution">
    <text evidence="2">The sequence shown here is derived from an EMBL/GenBank/DDBJ whole genome shotgun (WGS) entry which is preliminary data.</text>
</comment>
<gene>
    <name evidence="2" type="ORF">EYF80_037529</name>
</gene>